<dbReference type="Proteomes" id="UP000694388">
    <property type="component" value="Unplaced"/>
</dbReference>
<organism evidence="3 4">
    <name type="scientific">Eptatretus burgeri</name>
    <name type="common">Inshore hagfish</name>
    <dbReference type="NCBI Taxonomy" id="7764"/>
    <lineage>
        <taxon>Eukaryota</taxon>
        <taxon>Metazoa</taxon>
        <taxon>Chordata</taxon>
        <taxon>Craniata</taxon>
        <taxon>Vertebrata</taxon>
        <taxon>Cyclostomata</taxon>
        <taxon>Myxini</taxon>
        <taxon>Myxiniformes</taxon>
        <taxon>Myxinidae</taxon>
        <taxon>Eptatretinae</taxon>
        <taxon>Eptatretus</taxon>
    </lineage>
</organism>
<keyword evidence="4" id="KW-1185">Reference proteome</keyword>
<sequence length="324" mass="37095">MWFLDPSVSLGQRGSARKVPSGGRNLRALRRRFWRFTGARLLRYRVRSHKDNLKGPLPLHNTGPQSITLPHTPKLSTLARFRPPTCKSQSQLEEEELADLHKYQFKAQPIRPRLFQEPAIPPRIGTLRKPHCEGVQVQTPQQKEHKETCQSVDPDEHPVLFRARPVPVKILEGVVGVPSRLAKPITVPESPALLLKHRQRLHRLEAEEPVTPAVNVPPRKPPSLESGGVPLQFEQYRRPTSLQPFSFDAREKERKAALDRRLEQKRQELEQVKQFHATPLPDLEHITLPEKVVKEPTKLEPFGLLAEERVAVRIQQHALDVRAT</sequence>
<dbReference type="Pfam" id="PF12214">
    <property type="entry name" value="TPX2_importin"/>
    <property type="match status" value="1"/>
</dbReference>
<dbReference type="GO" id="GO:0005819">
    <property type="term" value="C:spindle"/>
    <property type="evidence" value="ECO:0007669"/>
    <property type="project" value="InterPro"/>
</dbReference>
<protein>
    <recommendedName>
        <fullName evidence="2">TPX2 central domain-containing protein</fullName>
    </recommendedName>
</protein>
<dbReference type="GO" id="GO:0060236">
    <property type="term" value="P:regulation of mitotic spindle organization"/>
    <property type="evidence" value="ECO:0007669"/>
    <property type="project" value="InterPro"/>
</dbReference>
<evidence type="ECO:0000256" key="1">
    <source>
        <dbReference type="SAM" id="Coils"/>
    </source>
</evidence>
<dbReference type="PANTHER" id="PTHR14326">
    <property type="entry name" value="TARGETING PROTEIN FOR XKLP2"/>
    <property type="match status" value="1"/>
</dbReference>
<proteinExistence type="predicted"/>
<feature type="domain" description="TPX2 central" evidence="2">
    <location>
        <begin position="66"/>
        <end position="193"/>
    </location>
</feature>
<evidence type="ECO:0000259" key="2">
    <source>
        <dbReference type="Pfam" id="PF12214"/>
    </source>
</evidence>
<keyword evidence="1" id="KW-0175">Coiled coil</keyword>
<dbReference type="InterPro" id="IPR009675">
    <property type="entry name" value="TPX2_fam"/>
</dbReference>
<evidence type="ECO:0000313" key="4">
    <source>
        <dbReference type="Proteomes" id="UP000694388"/>
    </source>
</evidence>
<accession>A0A8C4R4R3</accession>
<reference evidence="3" key="2">
    <citation type="submission" date="2025-09" db="UniProtKB">
        <authorList>
            <consortium name="Ensembl"/>
        </authorList>
    </citation>
    <scope>IDENTIFICATION</scope>
</reference>
<feature type="coiled-coil region" evidence="1">
    <location>
        <begin position="248"/>
        <end position="275"/>
    </location>
</feature>
<dbReference type="InterPro" id="IPR027330">
    <property type="entry name" value="TPX2_central_dom"/>
</dbReference>
<dbReference type="Ensembl" id="ENSEBUT00000024912.1">
    <property type="protein sequence ID" value="ENSEBUP00000024336.1"/>
    <property type="gene ID" value="ENSEBUG00000014999.1"/>
</dbReference>
<dbReference type="AlphaFoldDB" id="A0A8C4R4R3"/>
<evidence type="ECO:0000313" key="3">
    <source>
        <dbReference type="Ensembl" id="ENSEBUP00000024336.1"/>
    </source>
</evidence>
<name>A0A8C4R4R3_EPTBU</name>
<dbReference type="GO" id="GO:0005874">
    <property type="term" value="C:microtubule"/>
    <property type="evidence" value="ECO:0007669"/>
    <property type="project" value="InterPro"/>
</dbReference>
<dbReference type="PANTHER" id="PTHR14326:SF44">
    <property type="entry name" value="TARGETING PROTEIN FOR XKLP2"/>
    <property type="match status" value="1"/>
</dbReference>
<dbReference type="GeneTree" id="ENSGT00390000009842"/>
<reference evidence="3" key="1">
    <citation type="submission" date="2025-08" db="UniProtKB">
        <authorList>
            <consortium name="Ensembl"/>
        </authorList>
    </citation>
    <scope>IDENTIFICATION</scope>
</reference>